<comment type="caution">
    <text evidence="2">The sequence shown here is derived from an EMBL/GenBank/DDBJ whole genome shotgun (WGS) entry which is preliminary data.</text>
</comment>
<evidence type="ECO:0000256" key="1">
    <source>
        <dbReference type="SAM" id="MobiDB-lite"/>
    </source>
</evidence>
<sequence length="73" mass="8268">MPEVGSIIKTPDGVGKVLDSQVLAEEVKVLMDNKDTVDIRKFKAHEVQILKKPKKTQDSNVHEVEKELKKLED</sequence>
<proteinExistence type="predicted"/>
<accession>A0A645IYC7</accession>
<evidence type="ECO:0000313" key="2">
    <source>
        <dbReference type="EMBL" id="MPN55862.1"/>
    </source>
</evidence>
<dbReference type="EMBL" id="VSSQ01125554">
    <property type="protein sequence ID" value="MPN55862.1"/>
    <property type="molecule type" value="Genomic_DNA"/>
</dbReference>
<protein>
    <submittedName>
        <fullName evidence="2">Uncharacterized protein</fullName>
    </submittedName>
</protein>
<dbReference type="AlphaFoldDB" id="A0A645IYC7"/>
<feature type="region of interest" description="Disordered" evidence="1">
    <location>
        <begin position="53"/>
        <end position="73"/>
    </location>
</feature>
<gene>
    <name evidence="2" type="ORF">SDC9_203546</name>
</gene>
<organism evidence="2">
    <name type="scientific">bioreactor metagenome</name>
    <dbReference type="NCBI Taxonomy" id="1076179"/>
    <lineage>
        <taxon>unclassified sequences</taxon>
        <taxon>metagenomes</taxon>
        <taxon>ecological metagenomes</taxon>
    </lineage>
</organism>
<name>A0A645IYC7_9ZZZZ</name>
<reference evidence="2" key="1">
    <citation type="submission" date="2019-08" db="EMBL/GenBank/DDBJ databases">
        <authorList>
            <person name="Kucharzyk K."/>
            <person name="Murdoch R.W."/>
            <person name="Higgins S."/>
            <person name="Loffler F."/>
        </authorList>
    </citation>
    <scope>NUCLEOTIDE SEQUENCE</scope>
</reference>